<protein>
    <submittedName>
        <fullName evidence="5">Methyltransferase domain protein</fullName>
    </submittedName>
</protein>
<dbReference type="EMBL" id="KU240005">
    <property type="protein sequence ID" value="ALV85559.1"/>
    <property type="molecule type" value="Genomic_DNA"/>
</dbReference>
<dbReference type="InterPro" id="IPR013216">
    <property type="entry name" value="Methyltransf_11"/>
</dbReference>
<evidence type="ECO:0000313" key="5">
    <source>
        <dbReference type="EMBL" id="ALV85559.1"/>
    </source>
</evidence>
<dbReference type="PROSITE" id="PS01184">
    <property type="entry name" value="UBIE_2"/>
    <property type="match status" value="1"/>
</dbReference>
<evidence type="ECO:0000256" key="1">
    <source>
        <dbReference type="ARBA" id="ARBA00022603"/>
    </source>
</evidence>
<keyword evidence="3" id="KW-0949">S-adenosyl-L-methionine</keyword>
<evidence type="ECO:0000256" key="3">
    <source>
        <dbReference type="ARBA" id="ARBA00022691"/>
    </source>
</evidence>
<dbReference type="CDD" id="cd02440">
    <property type="entry name" value="AdoMet_MTases"/>
    <property type="match status" value="1"/>
</dbReference>
<evidence type="ECO:0000259" key="4">
    <source>
        <dbReference type="Pfam" id="PF08241"/>
    </source>
</evidence>
<sequence length="139" mass="15230">MLLAAFPSARIVATDYDGAQVALASRRVADPRLEVRQADATALPFPDEAFDLVVEFNTFHHVAGWTSALGECGRVLRPGGTFAAMDETRALFNPLFLAFDRPESLFTKEEYLAAAGRAGLTLEKDVGMRRIIRAVFAKK</sequence>
<dbReference type="PANTHER" id="PTHR43591:SF24">
    <property type="entry name" value="2-METHOXY-6-POLYPRENYL-1,4-BENZOQUINOL METHYLASE, MITOCHONDRIAL"/>
    <property type="match status" value="1"/>
</dbReference>
<dbReference type="SUPFAM" id="SSF53335">
    <property type="entry name" value="S-adenosyl-L-methionine-dependent methyltransferases"/>
    <property type="match status" value="1"/>
</dbReference>
<reference evidence="5" key="1">
    <citation type="journal article" date="2015" name="J. Microbiol. Biotechnol.">
        <title>Functional Metagenome Mining of Soil for a Novel Gentamicin Resistance Gene.</title>
        <authorList>
            <person name="Im H."/>
            <person name="Kim K.M."/>
            <person name="Lee S.H."/>
            <person name="Ryu C.M."/>
        </authorList>
    </citation>
    <scope>NUCLEOTIDE SEQUENCE</scope>
</reference>
<dbReference type="InterPro" id="IPR023576">
    <property type="entry name" value="UbiE/COQ5_MeTrFase_CS"/>
</dbReference>
<organism evidence="5">
    <name type="scientific">uncultured bacterium pA1</name>
    <dbReference type="NCBI Taxonomy" id="1776268"/>
    <lineage>
        <taxon>Bacteria</taxon>
        <taxon>environmental samples</taxon>
    </lineage>
</organism>
<dbReference type="Gene3D" id="3.40.50.150">
    <property type="entry name" value="Vaccinia Virus protein VP39"/>
    <property type="match status" value="1"/>
</dbReference>
<name>A0A0U3U6A5_9BACT</name>
<dbReference type="GO" id="GO:0032259">
    <property type="term" value="P:methylation"/>
    <property type="evidence" value="ECO:0007669"/>
    <property type="project" value="UniProtKB-KW"/>
</dbReference>
<keyword evidence="2 5" id="KW-0808">Transferase</keyword>
<dbReference type="AlphaFoldDB" id="A0A0U3U6A5"/>
<feature type="domain" description="Methyltransferase type 11" evidence="4">
    <location>
        <begin position="7"/>
        <end position="83"/>
    </location>
</feature>
<dbReference type="GO" id="GO:0008757">
    <property type="term" value="F:S-adenosylmethionine-dependent methyltransferase activity"/>
    <property type="evidence" value="ECO:0007669"/>
    <property type="project" value="InterPro"/>
</dbReference>
<accession>A0A0U3U6A5</accession>
<dbReference type="InterPro" id="IPR029063">
    <property type="entry name" value="SAM-dependent_MTases_sf"/>
</dbReference>
<evidence type="ECO:0000256" key="2">
    <source>
        <dbReference type="ARBA" id="ARBA00022679"/>
    </source>
</evidence>
<proteinExistence type="predicted"/>
<dbReference type="PANTHER" id="PTHR43591">
    <property type="entry name" value="METHYLTRANSFERASE"/>
    <property type="match status" value="1"/>
</dbReference>
<keyword evidence="1 5" id="KW-0489">Methyltransferase</keyword>
<dbReference type="Pfam" id="PF08241">
    <property type="entry name" value="Methyltransf_11"/>
    <property type="match status" value="1"/>
</dbReference>